<dbReference type="PROSITE" id="PS50255">
    <property type="entry name" value="CYTOCHROME_B5_2"/>
    <property type="match status" value="1"/>
</dbReference>
<protein>
    <submittedName>
        <fullName evidence="7">Cytochrome b5</fullName>
    </submittedName>
</protein>
<keyword evidence="2 4" id="KW-0479">Metal-binding</keyword>
<feature type="domain" description="Cytochrome b5 heme-binding" evidence="6">
    <location>
        <begin position="90"/>
        <end position="166"/>
    </location>
</feature>
<dbReference type="AlphaFoldDB" id="A0A066W4J1"/>
<dbReference type="InterPro" id="IPR018506">
    <property type="entry name" value="Cyt_B5_heme-BS"/>
</dbReference>
<feature type="region of interest" description="Disordered" evidence="5">
    <location>
        <begin position="1"/>
        <end position="52"/>
    </location>
</feature>
<dbReference type="FunFam" id="3.10.120.10:FF:000001">
    <property type="entry name" value="Cytochrome b5 reductase 4"/>
    <property type="match status" value="1"/>
</dbReference>
<sequence>MPPPRTTANSAPAGVGGASGASLPVHSSLAASLRAPPTQASASSGLVVRSGTGIAPGSGRKKVVLEPGYGPLDWARLKSSSDLRGGITQLRKITPTELKAHANAEDAWSAFHGKVYNITPYLRYHPGGVKELMRVAGRDGTRLFMLTHSWVNIEAMIDSTMVGFLVPDG</sequence>
<evidence type="ECO:0000313" key="7">
    <source>
        <dbReference type="EMBL" id="KDN48847.1"/>
    </source>
</evidence>
<dbReference type="Pfam" id="PF00173">
    <property type="entry name" value="Cyt-b5"/>
    <property type="match status" value="1"/>
</dbReference>
<dbReference type="GO" id="GO:0046872">
    <property type="term" value="F:metal ion binding"/>
    <property type="evidence" value="ECO:0007669"/>
    <property type="project" value="UniProtKB-UniRule"/>
</dbReference>
<evidence type="ECO:0000256" key="3">
    <source>
        <dbReference type="ARBA" id="ARBA00023004"/>
    </source>
</evidence>
<evidence type="ECO:0000256" key="5">
    <source>
        <dbReference type="SAM" id="MobiDB-lite"/>
    </source>
</evidence>
<dbReference type="PANTHER" id="PTHR46237:SF1">
    <property type="entry name" value="CYTOCHROME B5 REDUCTASE 4"/>
    <property type="match status" value="1"/>
</dbReference>
<dbReference type="SUPFAM" id="SSF55856">
    <property type="entry name" value="Cytochrome b5-like heme/steroid binding domain"/>
    <property type="match status" value="1"/>
</dbReference>
<keyword evidence="8" id="KW-1185">Reference proteome</keyword>
<dbReference type="InterPro" id="IPR001199">
    <property type="entry name" value="Cyt_B5-like_heme/steroid-bd"/>
</dbReference>
<dbReference type="EMBL" id="JMSN01000023">
    <property type="protein sequence ID" value="KDN48847.1"/>
    <property type="molecule type" value="Genomic_DNA"/>
</dbReference>
<dbReference type="GO" id="GO:0005737">
    <property type="term" value="C:cytoplasm"/>
    <property type="evidence" value="ECO:0007669"/>
    <property type="project" value="TreeGrafter"/>
</dbReference>
<gene>
    <name evidence="7" type="ORF">K437DRAFT_277999</name>
</gene>
<name>A0A066W4J1_TILAU</name>
<dbReference type="GO" id="GO:0004128">
    <property type="term" value="F:cytochrome-b5 reductase activity, acting on NAD(P)H"/>
    <property type="evidence" value="ECO:0007669"/>
    <property type="project" value="TreeGrafter"/>
</dbReference>
<dbReference type="PROSITE" id="PS00191">
    <property type="entry name" value="CYTOCHROME_B5_1"/>
    <property type="match status" value="1"/>
</dbReference>
<dbReference type="InterPro" id="IPR036400">
    <property type="entry name" value="Cyt_B5-like_heme/steroid_sf"/>
</dbReference>
<reference evidence="7 8" key="1">
    <citation type="submission" date="2014-05" db="EMBL/GenBank/DDBJ databases">
        <title>Draft genome sequence of a rare smut relative, Tilletiaria anomala UBC 951.</title>
        <authorList>
            <consortium name="DOE Joint Genome Institute"/>
            <person name="Toome M."/>
            <person name="Kuo A."/>
            <person name="Henrissat B."/>
            <person name="Lipzen A."/>
            <person name="Tritt A."/>
            <person name="Yoshinaga Y."/>
            <person name="Zane M."/>
            <person name="Barry K."/>
            <person name="Grigoriev I.V."/>
            <person name="Spatafora J.W."/>
            <person name="Aimea M.C."/>
        </authorList>
    </citation>
    <scope>NUCLEOTIDE SEQUENCE [LARGE SCALE GENOMIC DNA]</scope>
    <source>
        <strain evidence="7 8">UBC 951</strain>
    </source>
</reference>
<dbReference type="PRINTS" id="PR00363">
    <property type="entry name" value="CYTOCHROMEB5"/>
</dbReference>
<dbReference type="Proteomes" id="UP000027361">
    <property type="component" value="Unassembled WGS sequence"/>
</dbReference>
<dbReference type="RefSeq" id="XP_013244213.1">
    <property type="nucleotide sequence ID" value="XM_013388759.1"/>
</dbReference>
<keyword evidence="1 4" id="KW-0349">Heme</keyword>
<dbReference type="STRING" id="1037660.A0A066W4J1"/>
<dbReference type="Gene3D" id="3.10.120.10">
    <property type="entry name" value="Cytochrome b5-like heme/steroid binding domain"/>
    <property type="match status" value="1"/>
</dbReference>
<accession>A0A066W4J1</accession>
<dbReference type="OrthoDB" id="432299at2759"/>
<comment type="caution">
    <text evidence="7">The sequence shown here is derived from an EMBL/GenBank/DDBJ whole genome shotgun (WGS) entry which is preliminary data.</text>
</comment>
<dbReference type="HOGENOM" id="CLU_046313_2_3_1"/>
<evidence type="ECO:0000256" key="1">
    <source>
        <dbReference type="ARBA" id="ARBA00022617"/>
    </source>
</evidence>
<dbReference type="SMART" id="SM01117">
    <property type="entry name" value="Cyt-b5"/>
    <property type="match status" value="1"/>
</dbReference>
<evidence type="ECO:0000256" key="2">
    <source>
        <dbReference type="ARBA" id="ARBA00022723"/>
    </source>
</evidence>
<keyword evidence="3 4" id="KW-0408">Iron</keyword>
<organism evidence="7 8">
    <name type="scientific">Tilletiaria anomala (strain ATCC 24038 / CBS 436.72 / UBC 951)</name>
    <dbReference type="NCBI Taxonomy" id="1037660"/>
    <lineage>
        <taxon>Eukaryota</taxon>
        <taxon>Fungi</taxon>
        <taxon>Dikarya</taxon>
        <taxon>Basidiomycota</taxon>
        <taxon>Ustilaginomycotina</taxon>
        <taxon>Exobasidiomycetes</taxon>
        <taxon>Georgefischeriales</taxon>
        <taxon>Tilletiariaceae</taxon>
        <taxon>Tilletiaria</taxon>
    </lineage>
</organism>
<dbReference type="GeneID" id="25266836"/>
<dbReference type="InParanoid" id="A0A066W4J1"/>
<dbReference type="InterPro" id="IPR051872">
    <property type="entry name" value="Cytochrome_b5/Flavoprotein_Rdt"/>
</dbReference>
<dbReference type="PANTHER" id="PTHR46237">
    <property type="entry name" value="CYTOCHROME B5 REDUCTASE 4 FAMILY MEMBER"/>
    <property type="match status" value="1"/>
</dbReference>
<dbReference type="OMA" id="GHSQLDW"/>
<proteinExistence type="inferred from homology"/>
<evidence type="ECO:0000256" key="4">
    <source>
        <dbReference type="RuleBase" id="RU362121"/>
    </source>
</evidence>
<evidence type="ECO:0000313" key="8">
    <source>
        <dbReference type="Proteomes" id="UP000027361"/>
    </source>
</evidence>
<dbReference type="FunCoup" id="A0A066W4J1">
    <property type="interactions" value="34"/>
</dbReference>
<comment type="similarity">
    <text evidence="4">Belongs to the cytochrome b5 family.</text>
</comment>
<evidence type="ECO:0000259" key="6">
    <source>
        <dbReference type="PROSITE" id="PS50255"/>
    </source>
</evidence>
<dbReference type="GO" id="GO:0020037">
    <property type="term" value="F:heme binding"/>
    <property type="evidence" value="ECO:0007669"/>
    <property type="project" value="UniProtKB-UniRule"/>
</dbReference>